<dbReference type="Gene3D" id="1.10.10.10">
    <property type="entry name" value="Winged helix-like DNA-binding domain superfamily/Winged helix DNA-binding domain"/>
    <property type="match status" value="1"/>
</dbReference>
<feature type="domain" description="HTH arsR-type" evidence="4">
    <location>
        <begin position="1"/>
        <end position="104"/>
    </location>
</feature>
<dbReference type="PROSITE" id="PS50987">
    <property type="entry name" value="HTH_ARSR_2"/>
    <property type="match status" value="1"/>
</dbReference>
<dbReference type="InterPro" id="IPR001845">
    <property type="entry name" value="HTH_ArsR_DNA-bd_dom"/>
</dbReference>
<dbReference type="SMART" id="SM00418">
    <property type="entry name" value="HTH_ARSR"/>
    <property type="match status" value="1"/>
</dbReference>
<dbReference type="InterPro" id="IPR011991">
    <property type="entry name" value="ArsR-like_HTH"/>
</dbReference>
<protein>
    <submittedName>
        <fullName evidence="5">Transcriptional regulator</fullName>
    </submittedName>
</protein>
<proteinExistence type="predicted"/>
<dbReference type="InterPro" id="IPR036390">
    <property type="entry name" value="WH_DNA-bd_sf"/>
</dbReference>
<organism evidence="5 6">
    <name type="scientific">Bordetella genomosp. 4</name>
    <dbReference type="NCBI Taxonomy" id="463044"/>
    <lineage>
        <taxon>Bacteria</taxon>
        <taxon>Pseudomonadati</taxon>
        <taxon>Pseudomonadota</taxon>
        <taxon>Betaproteobacteria</taxon>
        <taxon>Burkholderiales</taxon>
        <taxon>Alcaligenaceae</taxon>
        <taxon>Bordetella</taxon>
    </lineage>
</organism>
<evidence type="ECO:0000256" key="2">
    <source>
        <dbReference type="ARBA" id="ARBA00023125"/>
    </source>
</evidence>
<evidence type="ECO:0000259" key="4">
    <source>
        <dbReference type="PROSITE" id="PS50987"/>
    </source>
</evidence>
<evidence type="ECO:0000256" key="3">
    <source>
        <dbReference type="ARBA" id="ARBA00023163"/>
    </source>
</evidence>
<dbReference type="InterPro" id="IPR051081">
    <property type="entry name" value="HTH_MetalResp_TranReg"/>
</dbReference>
<dbReference type="GO" id="GO:0003700">
    <property type="term" value="F:DNA-binding transcription factor activity"/>
    <property type="evidence" value="ECO:0007669"/>
    <property type="project" value="InterPro"/>
</dbReference>
<keyword evidence="3" id="KW-0804">Transcription</keyword>
<dbReference type="PANTHER" id="PTHR33154:SF33">
    <property type="entry name" value="TRANSCRIPTIONAL REPRESSOR SDPR"/>
    <property type="match status" value="1"/>
</dbReference>
<dbReference type="Proteomes" id="UP000216885">
    <property type="component" value="Unassembled WGS sequence"/>
</dbReference>
<dbReference type="PANTHER" id="PTHR33154">
    <property type="entry name" value="TRANSCRIPTIONAL REGULATOR, ARSR FAMILY"/>
    <property type="match status" value="1"/>
</dbReference>
<reference evidence="5 6" key="1">
    <citation type="submission" date="2017-05" db="EMBL/GenBank/DDBJ databases">
        <title>Complete and WGS of Bordetella genogroups.</title>
        <authorList>
            <person name="Spilker T."/>
            <person name="LiPuma J."/>
        </authorList>
    </citation>
    <scope>NUCLEOTIDE SEQUENCE [LARGE SCALE GENOMIC DNA]</scope>
    <source>
        <strain evidence="5 6">AU9919</strain>
    </source>
</reference>
<accession>A0A261TS44</accession>
<keyword evidence="1" id="KW-0805">Transcription regulation</keyword>
<comment type="caution">
    <text evidence="5">The sequence shown here is derived from an EMBL/GenBank/DDBJ whole genome shotgun (WGS) entry which is preliminary data.</text>
</comment>
<dbReference type="Pfam" id="PF01022">
    <property type="entry name" value="HTH_5"/>
    <property type="match status" value="1"/>
</dbReference>
<keyword evidence="2" id="KW-0238">DNA-binding</keyword>
<dbReference type="InterPro" id="IPR036388">
    <property type="entry name" value="WH-like_DNA-bd_sf"/>
</dbReference>
<evidence type="ECO:0000256" key="1">
    <source>
        <dbReference type="ARBA" id="ARBA00023015"/>
    </source>
</evidence>
<dbReference type="SUPFAM" id="SSF46785">
    <property type="entry name" value="Winged helix' DNA-binding domain"/>
    <property type="match status" value="1"/>
</dbReference>
<dbReference type="EMBL" id="NEVQ01000021">
    <property type="protein sequence ID" value="OZI52449.1"/>
    <property type="molecule type" value="Genomic_DNA"/>
</dbReference>
<keyword evidence="6" id="KW-1185">Reference proteome</keyword>
<name>A0A261TS44_9BORD</name>
<dbReference type="CDD" id="cd00090">
    <property type="entry name" value="HTH_ARSR"/>
    <property type="match status" value="1"/>
</dbReference>
<sequence>MDRSTQIKAMASEQRLTVLRLLAEPQKHFGHQWSADPIEFGVCMTLIAEALAVAQPTASRHLDILKQAGFITVRKHLKWSYCKRDEAAIRDYLDWLAAELSSTVEGKVVGRV</sequence>
<evidence type="ECO:0000313" key="5">
    <source>
        <dbReference type="EMBL" id="OZI52449.1"/>
    </source>
</evidence>
<dbReference type="RefSeq" id="WP_094838915.1">
    <property type="nucleotide sequence ID" value="NZ_NEVQ01000021.1"/>
</dbReference>
<dbReference type="GO" id="GO:0003677">
    <property type="term" value="F:DNA binding"/>
    <property type="evidence" value="ECO:0007669"/>
    <property type="project" value="UniProtKB-KW"/>
</dbReference>
<evidence type="ECO:0000313" key="6">
    <source>
        <dbReference type="Proteomes" id="UP000216885"/>
    </source>
</evidence>
<dbReference type="AlphaFoldDB" id="A0A261TS44"/>
<gene>
    <name evidence="5" type="ORF">CAL20_21140</name>
</gene>